<name>A0A857JIY0_9ALTE</name>
<protein>
    <recommendedName>
        <fullName evidence="1">Anti-sigma K factor RskA C-terminal domain-containing protein</fullName>
    </recommendedName>
</protein>
<dbReference type="EMBL" id="CP047656">
    <property type="protein sequence ID" value="QHJ10917.1"/>
    <property type="molecule type" value="Genomic_DNA"/>
</dbReference>
<dbReference type="KEGG" id="pmes:FX988_01139"/>
<dbReference type="GO" id="GO:0006417">
    <property type="term" value="P:regulation of translation"/>
    <property type="evidence" value="ECO:0007669"/>
    <property type="project" value="TreeGrafter"/>
</dbReference>
<dbReference type="PANTHER" id="PTHR37461">
    <property type="entry name" value="ANTI-SIGMA-K FACTOR RSKA"/>
    <property type="match status" value="1"/>
</dbReference>
<dbReference type="PANTHER" id="PTHR37461:SF1">
    <property type="entry name" value="ANTI-SIGMA-K FACTOR RSKA"/>
    <property type="match status" value="1"/>
</dbReference>
<evidence type="ECO:0000313" key="2">
    <source>
        <dbReference type="EMBL" id="QHJ10917.1"/>
    </source>
</evidence>
<evidence type="ECO:0000259" key="1">
    <source>
        <dbReference type="Pfam" id="PF10099"/>
    </source>
</evidence>
<keyword evidence="3" id="KW-1185">Reference proteome</keyword>
<dbReference type="Pfam" id="PF10099">
    <property type="entry name" value="RskA_C"/>
    <property type="match status" value="1"/>
</dbReference>
<organism evidence="2 3">
    <name type="scientific">Paraglaciecola mesophila</name>
    <dbReference type="NCBI Taxonomy" id="197222"/>
    <lineage>
        <taxon>Bacteria</taxon>
        <taxon>Pseudomonadati</taxon>
        <taxon>Pseudomonadota</taxon>
        <taxon>Gammaproteobacteria</taxon>
        <taxon>Alteromonadales</taxon>
        <taxon>Alteromonadaceae</taxon>
        <taxon>Paraglaciecola</taxon>
    </lineage>
</organism>
<dbReference type="OrthoDB" id="5298046at2"/>
<dbReference type="InterPro" id="IPR018764">
    <property type="entry name" value="RskA_C"/>
</dbReference>
<dbReference type="Proteomes" id="UP000464524">
    <property type="component" value="Chromosome"/>
</dbReference>
<gene>
    <name evidence="2" type="ORF">FX988_01139</name>
</gene>
<dbReference type="GO" id="GO:0016989">
    <property type="term" value="F:sigma factor antagonist activity"/>
    <property type="evidence" value="ECO:0007669"/>
    <property type="project" value="TreeGrafter"/>
</dbReference>
<accession>A0A857JIY0</accession>
<dbReference type="GO" id="GO:0005886">
    <property type="term" value="C:plasma membrane"/>
    <property type="evidence" value="ECO:0007669"/>
    <property type="project" value="InterPro"/>
</dbReference>
<dbReference type="RefSeq" id="WP_160178717.1">
    <property type="nucleotide sequence ID" value="NZ_CP047656.1"/>
</dbReference>
<feature type="domain" description="Anti-sigma K factor RskA C-terminal" evidence="1">
    <location>
        <begin position="116"/>
        <end position="235"/>
    </location>
</feature>
<reference evidence="2 3" key="1">
    <citation type="submission" date="2019-12" db="EMBL/GenBank/DDBJ databases">
        <title>Genome sequencing and assembly of endphytes of Porphyra tenera.</title>
        <authorList>
            <person name="Park J.M."/>
            <person name="Shin R."/>
            <person name="Jo S.H."/>
        </authorList>
    </citation>
    <scope>NUCLEOTIDE SEQUENCE [LARGE SCALE GENOMIC DNA]</scope>
    <source>
        <strain evidence="2 3">GPM4</strain>
    </source>
</reference>
<dbReference type="InterPro" id="IPR051474">
    <property type="entry name" value="Anti-sigma-K/W_factor"/>
</dbReference>
<proteinExistence type="predicted"/>
<dbReference type="AlphaFoldDB" id="A0A857JIY0"/>
<sequence length="246" mass="26648">MNYLNPDLYNALAAQYVLGTLRGPARRRFSKLIMQNSEISEAVNRWELYLNSLGEQLPDVAPDADVWRKIEDRLGFSQIQNASPKIEATPEPTIKSSHVVPLPTKKPRLWQGLTALASAAAVVLAVLLVQMQPAPVSEVKQIAVINNQQTDLLWSIEITDQEIAVRATKALQAKADADYELWIVPEDGSAPVSLGLLPKAGASTLVKPVVFEQINIAALAVSLEPLGGSPNGSPTEVLFTGKLVIL</sequence>
<evidence type="ECO:0000313" key="3">
    <source>
        <dbReference type="Proteomes" id="UP000464524"/>
    </source>
</evidence>